<name>A0A699XY01_TANCI</name>
<proteinExistence type="predicted"/>
<sequence>EAESETSRTEIALLRSEAKIGKIEREILHYDLMVLRRL</sequence>
<evidence type="ECO:0000313" key="1">
    <source>
        <dbReference type="EMBL" id="GFD62728.1"/>
    </source>
</evidence>
<comment type="caution">
    <text evidence="1">The sequence shown here is derived from an EMBL/GenBank/DDBJ whole genome shotgun (WGS) entry which is preliminary data.</text>
</comment>
<gene>
    <name evidence="1" type="ORF">Tci_934697</name>
</gene>
<reference evidence="1" key="1">
    <citation type="journal article" date="2019" name="Sci. Rep.">
        <title>Draft genome of Tanacetum cinerariifolium, the natural source of mosquito coil.</title>
        <authorList>
            <person name="Yamashiro T."/>
            <person name="Shiraishi A."/>
            <person name="Satake H."/>
            <person name="Nakayama K."/>
        </authorList>
    </citation>
    <scope>NUCLEOTIDE SEQUENCE</scope>
</reference>
<dbReference type="EMBL" id="BKCJ011940890">
    <property type="protein sequence ID" value="GFD62728.1"/>
    <property type="molecule type" value="Genomic_DNA"/>
</dbReference>
<organism evidence="1">
    <name type="scientific">Tanacetum cinerariifolium</name>
    <name type="common">Dalmatian daisy</name>
    <name type="synonym">Chrysanthemum cinerariifolium</name>
    <dbReference type="NCBI Taxonomy" id="118510"/>
    <lineage>
        <taxon>Eukaryota</taxon>
        <taxon>Viridiplantae</taxon>
        <taxon>Streptophyta</taxon>
        <taxon>Embryophyta</taxon>
        <taxon>Tracheophyta</taxon>
        <taxon>Spermatophyta</taxon>
        <taxon>Magnoliopsida</taxon>
        <taxon>eudicotyledons</taxon>
        <taxon>Gunneridae</taxon>
        <taxon>Pentapetalae</taxon>
        <taxon>asterids</taxon>
        <taxon>campanulids</taxon>
        <taxon>Asterales</taxon>
        <taxon>Asteraceae</taxon>
        <taxon>Asteroideae</taxon>
        <taxon>Anthemideae</taxon>
        <taxon>Anthemidinae</taxon>
        <taxon>Tanacetum</taxon>
    </lineage>
</organism>
<protein>
    <submittedName>
        <fullName evidence="1">Uncharacterized protein</fullName>
    </submittedName>
</protein>
<accession>A0A699XY01</accession>
<feature type="non-terminal residue" evidence="1">
    <location>
        <position position="1"/>
    </location>
</feature>
<dbReference type="AlphaFoldDB" id="A0A699XY01"/>